<name>A0ABR8FX21_9NOSO</name>
<feature type="transmembrane region" description="Helical" evidence="2">
    <location>
        <begin position="21"/>
        <end position="40"/>
    </location>
</feature>
<organism evidence="3 4">
    <name type="scientific">Nostoc spongiaeforme FACHB-130</name>
    <dbReference type="NCBI Taxonomy" id="1357510"/>
    <lineage>
        <taxon>Bacteria</taxon>
        <taxon>Bacillati</taxon>
        <taxon>Cyanobacteriota</taxon>
        <taxon>Cyanophyceae</taxon>
        <taxon>Nostocales</taxon>
        <taxon>Nostocaceae</taxon>
        <taxon>Nostoc</taxon>
    </lineage>
</organism>
<sequence>MSNRHYPPAYLRYLKARLWNFSKPAFWGTAIFLSVLGLVIREYWTNPDAFTGKQDGEVTTPQADNSSLSAEDKAIAADIDNLPVLYNDVEQAETQAIVSSPTDNSKPKKGKDFLQDVINKQKSSKNTKSTSILGISGATSGFDSKNPFVAQTESLLQFGIQNGSGNQLLNSSSQPQGSTNNPYAVGTGTNQTPNNPYNSITPSATTLPTSTNPYNSITPSTTTLPTSTNQTTTSNINSATANPGNSFGQTPYTGLSQNLSNINGTTTNFSNNSGRTSYTSIPQSLPTNTQNFLPNSSLNSGTSYIQPSIPSQPTNYYNGVNTAQPLTNSVPSINTTQPINSVAPTNTTPSAVQNSSAYIVTPAAPASYQNNRYFRGLPVQIPSNTSVPGQYTGGVQGNPYGY</sequence>
<dbReference type="Proteomes" id="UP000603457">
    <property type="component" value="Unassembled WGS sequence"/>
</dbReference>
<keyword evidence="2" id="KW-0812">Transmembrane</keyword>
<dbReference type="EMBL" id="JACJTB010000021">
    <property type="protein sequence ID" value="MBD2595981.1"/>
    <property type="molecule type" value="Genomic_DNA"/>
</dbReference>
<feature type="compositionally biased region" description="Polar residues" evidence="1">
    <location>
        <begin position="179"/>
        <end position="214"/>
    </location>
</feature>
<feature type="compositionally biased region" description="Polar residues" evidence="1">
    <location>
        <begin position="243"/>
        <end position="259"/>
    </location>
</feature>
<reference evidence="3 4" key="1">
    <citation type="journal article" date="2020" name="ISME J.">
        <title>Comparative genomics reveals insights into cyanobacterial evolution and habitat adaptation.</title>
        <authorList>
            <person name="Chen M.Y."/>
            <person name="Teng W.K."/>
            <person name="Zhao L."/>
            <person name="Hu C.X."/>
            <person name="Zhou Y.K."/>
            <person name="Han B.P."/>
            <person name="Song L.R."/>
            <person name="Shu W.S."/>
        </authorList>
    </citation>
    <scope>NUCLEOTIDE SEQUENCE [LARGE SCALE GENOMIC DNA]</scope>
    <source>
        <strain evidence="3 4">FACHB-130</strain>
    </source>
</reference>
<dbReference type="RefSeq" id="WP_190968747.1">
    <property type="nucleotide sequence ID" value="NZ_JACJTB010000021.1"/>
</dbReference>
<evidence type="ECO:0000256" key="1">
    <source>
        <dbReference type="SAM" id="MobiDB-lite"/>
    </source>
</evidence>
<comment type="caution">
    <text evidence="3">The sequence shown here is derived from an EMBL/GenBank/DDBJ whole genome shotgun (WGS) entry which is preliminary data.</text>
</comment>
<feature type="compositionally biased region" description="Low complexity" evidence="1">
    <location>
        <begin position="260"/>
        <end position="277"/>
    </location>
</feature>
<keyword evidence="2" id="KW-0472">Membrane</keyword>
<feature type="compositionally biased region" description="Low complexity" evidence="1">
    <location>
        <begin position="166"/>
        <end position="178"/>
    </location>
</feature>
<evidence type="ECO:0000313" key="3">
    <source>
        <dbReference type="EMBL" id="MBD2595981.1"/>
    </source>
</evidence>
<proteinExistence type="predicted"/>
<gene>
    <name evidence="3" type="ORF">H6G74_16835</name>
</gene>
<feature type="region of interest" description="Disordered" evidence="1">
    <location>
        <begin position="166"/>
        <end position="309"/>
    </location>
</feature>
<accession>A0ABR8FX21</accession>
<evidence type="ECO:0000256" key="2">
    <source>
        <dbReference type="SAM" id="Phobius"/>
    </source>
</evidence>
<evidence type="ECO:0000313" key="4">
    <source>
        <dbReference type="Proteomes" id="UP000603457"/>
    </source>
</evidence>
<keyword evidence="2" id="KW-1133">Transmembrane helix</keyword>
<keyword evidence="4" id="KW-1185">Reference proteome</keyword>
<feature type="compositionally biased region" description="Polar residues" evidence="1">
    <location>
        <begin position="278"/>
        <end position="309"/>
    </location>
</feature>
<protein>
    <submittedName>
        <fullName evidence="3">Uncharacterized protein</fullName>
    </submittedName>
</protein>
<feature type="compositionally biased region" description="Low complexity" evidence="1">
    <location>
        <begin position="215"/>
        <end position="242"/>
    </location>
</feature>